<proteinExistence type="predicted"/>
<protein>
    <submittedName>
        <fullName evidence="2">Uncharacterized protein</fullName>
    </submittedName>
</protein>
<gene>
    <name evidence="2" type="ORF">RUM43_015117</name>
</gene>
<name>A0AAN8RYM7_POLSC</name>
<comment type="caution">
    <text evidence="2">The sequence shown here is derived from an EMBL/GenBank/DDBJ whole genome shotgun (WGS) entry which is preliminary data.</text>
</comment>
<feature type="compositionally biased region" description="Basic and acidic residues" evidence="1">
    <location>
        <begin position="55"/>
        <end position="71"/>
    </location>
</feature>
<dbReference type="EMBL" id="JAWJWE010000061">
    <property type="protein sequence ID" value="KAK6616775.1"/>
    <property type="molecule type" value="Genomic_DNA"/>
</dbReference>
<reference evidence="2 3" key="1">
    <citation type="submission" date="2023-10" db="EMBL/GenBank/DDBJ databases">
        <title>Genomes of two closely related lineages of the louse Polyplax serrata with different host specificities.</title>
        <authorList>
            <person name="Martinu J."/>
            <person name="Tarabai H."/>
            <person name="Stefka J."/>
            <person name="Hypsa V."/>
        </authorList>
    </citation>
    <scope>NUCLEOTIDE SEQUENCE [LARGE SCALE GENOMIC DNA]</scope>
    <source>
        <strain evidence="2">HR10_N</strain>
    </source>
</reference>
<feature type="compositionally biased region" description="Basic and acidic residues" evidence="1">
    <location>
        <begin position="1"/>
        <end position="11"/>
    </location>
</feature>
<evidence type="ECO:0000313" key="2">
    <source>
        <dbReference type="EMBL" id="KAK6616775.1"/>
    </source>
</evidence>
<evidence type="ECO:0000256" key="1">
    <source>
        <dbReference type="SAM" id="MobiDB-lite"/>
    </source>
</evidence>
<feature type="region of interest" description="Disordered" evidence="1">
    <location>
        <begin position="1"/>
        <end position="88"/>
    </location>
</feature>
<feature type="compositionally biased region" description="Basic residues" evidence="1">
    <location>
        <begin position="22"/>
        <end position="54"/>
    </location>
</feature>
<accession>A0AAN8RYM7</accession>
<dbReference type="Proteomes" id="UP001372834">
    <property type="component" value="Unassembled WGS sequence"/>
</dbReference>
<dbReference type="AlphaFoldDB" id="A0AAN8RYM7"/>
<organism evidence="2 3">
    <name type="scientific">Polyplax serrata</name>
    <name type="common">Common mouse louse</name>
    <dbReference type="NCBI Taxonomy" id="468196"/>
    <lineage>
        <taxon>Eukaryota</taxon>
        <taxon>Metazoa</taxon>
        <taxon>Ecdysozoa</taxon>
        <taxon>Arthropoda</taxon>
        <taxon>Hexapoda</taxon>
        <taxon>Insecta</taxon>
        <taxon>Pterygota</taxon>
        <taxon>Neoptera</taxon>
        <taxon>Paraneoptera</taxon>
        <taxon>Psocodea</taxon>
        <taxon>Troctomorpha</taxon>
        <taxon>Phthiraptera</taxon>
        <taxon>Anoplura</taxon>
        <taxon>Polyplacidae</taxon>
        <taxon>Polyplax</taxon>
    </lineage>
</organism>
<sequence>MYATEEKRKEQATSLLVEQRDRRKKKNLHSPRRKMTRAKKKEARRVTGCHRGTHGSKERTKDTNQESKGRVMDGPNKNNRRKSVGESL</sequence>
<evidence type="ECO:0000313" key="3">
    <source>
        <dbReference type="Proteomes" id="UP001372834"/>
    </source>
</evidence>